<dbReference type="PANTHER" id="PTHR43201:SF5">
    <property type="entry name" value="MEDIUM-CHAIN ACYL-COA LIGASE ACSF2, MITOCHONDRIAL"/>
    <property type="match status" value="1"/>
</dbReference>
<dbReference type="Pfam" id="PF13193">
    <property type="entry name" value="AMP-binding_C"/>
    <property type="match status" value="1"/>
</dbReference>
<dbReference type="PANTHER" id="PTHR43201">
    <property type="entry name" value="ACYL-COA SYNTHETASE"/>
    <property type="match status" value="1"/>
</dbReference>
<comment type="similarity">
    <text evidence="1">Belongs to the ATP-dependent AMP-binding enzyme family.</text>
</comment>
<protein>
    <submittedName>
        <fullName evidence="5">Acyl-CoA synthetase (AMP-forming)/AMP-acid ligase II</fullName>
    </submittedName>
</protein>
<sequence length="560" mass="60487">MILVPADHIAAYRAQGWWGETTMVDLLDRHVAERPGDDALIDPPNTQAVIGRDPRRLTWRELGQAVDCLAAALHGAGLGKDDVLLVQLPNVVELTLAYLAAFKLGIIVTPAPVQYRENELSSIVRRTGAKAAITGAVIGGHDHVAQLRGLALQTIFSVGAAEAAVDLDAAMSGVTSEQLAAAKHAADAAAITADDVATICWTSGTEAEPKGVPRSHNEWLIMAQGVVAAGRLSMGARLLNPFPMVNMGGVSTALAGWLLIGGTLIQHHPFDLAVMLAQMREHPIDYTVAPPAVLNLLTHDHKLLEGVDFSRLRAIGSGSAPLSETMIRAFHDRYGVEIVNYFGSNEGMSLCGTADDIPGHGERATYFPRVGAPGFDWAYPLNDRFFSRLVDPDTEEEISEPGRPGEMRIKGPTVFAGYWRAPELTAKAFDAQGWFRTGDLFEIAGDRAQYYRFVGRLKDIIIRGGVNISSEELEGHLMAHPEIAEAAVVGVPDERLGERVCAFVTPRPGKTVDREAINAFLTGERKVAVFKQIERLEILPGLPRNPVGKVLKRELRAALA</sequence>
<keyword evidence="6" id="KW-1185">Reference proteome</keyword>
<dbReference type="SUPFAM" id="SSF56801">
    <property type="entry name" value="Acetyl-CoA synthetase-like"/>
    <property type="match status" value="1"/>
</dbReference>
<dbReference type="InterPro" id="IPR000873">
    <property type="entry name" value="AMP-dep_synth/lig_dom"/>
</dbReference>
<feature type="domain" description="AMP-dependent synthetase/ligase" evidence="3">
    <location>
        <begin position="29"/>
        <end position="419"/>
    </location>
</feature>
<dbReference type="AlphaFoldDB" id="A0A839ZU39"/>
<dbReference type="InterPro" id="IPR025110">
    <property type="entry name" value="AMP-bd_C"/>
</dbReference>
<dbReference type="GO" id="GO:0006631">
    <property type="term" value="P:fatty acid metabolic process"/>
    <property type="evidence" value="ECO:0007669"/>
    <property type="project" value="TreeGrafter"/>
</dbReference>
<gene>
    <name evidence="5" type="ORF">GGQ61_000215</name>
</gene>
<dbReference type="EMBL" id="JACIDK010000001">
    <property type="protein sequence ID" value="MBB3889518.1"/>
    <property type="molecule type" value="Genomic_DNA"/>
</dbReference>
<dbReference type="Gene3D" id="3.40.50.12780">
    <property type="entry name" value="N-terminal domain of ligase-like"/>
    <property type="match status" value="1"/>
</dbReference>
<name>A0A839ZU39_9CAUL</name>
<dbReference type="InterPro" id="IPR045851">
    <property type="entry name" value="AMP-bd_C_sf"/>
</dbReference>
<accession>A0A839ZU39</accession>
<dbReference type="Proteomes" id="UP000530564">
    <property type="component" value="Unassembled WGS sequence"/>
</dbReference>
<comment type="caution">
    <text evidence="5">The sequence shown here is derived from an EMBL/GenBank/DDBJ whole genome shotgun (WGS) entry which is preliminary data.</text>
</comment>
<evidence type="ECO:0000256" key="2">
    <source>
        <dbReference type="ARBA" id="ARBA00022598"/>
    </source>
</evidence>
<dbReference type="CDD" id="cd04433">
    <property type="entry name" value="AFD_class_I"/>
    <property type="match status" value="1"/>
</dbReference>
<evidence type="ECO:0000313" key="6">
    <source>
        <dbReference type="Proteomes" id="UP000530564"/>
    </source>
</evidence>
<evidence type="ECO:0000256" key="1">
    <source>
        <dbReference type="ARBA" id="ARBA00006432"/>
    </source>
</evidence>
<reference evidence="5 6" key="1">
    <citation type="submission" date="2020-08" db="EMBL/GenBank/DDBJ databases">
        <title>Genomic Encyclopedia of Type Strains, Phase IV (KMG-IV): sequencing the most valuable type-strain genomes for metagenomic binning, comparative biology and taxonomic classification.</title>
        <authorList>
            <person name="Goeker M."/>
        </authorList>
    </citation>
    <scope>NUCLEOTIDE SEQUENCE [LARGE SCALE GENOMIC DNA]</scope>
    <source>
        <strain evidence="5 6">DSM 21793</strain>
    </source>
</reference>
<evidence type="ECO:0000313" key="5">
    <source>
        <dbReference type="EMBL" id="MBB3889518.1"/>
    </source>
</evidence>
<dbReference type="Pfam" id="PF00501">
    <property type="entry name" value="AMP-binding"/>
    <property type="match status" value="1"/>
</dbReference>
<dbReference type="InterPro" id="IPR042099">
    <property type="entry name" value="ANL_N_sf"/>
</dbReference>
<dbReference type="RefSeq" id="WP_183769527.1">
    <property type="nucleotide sequence ID" value="NZ_JACIDK010000001.1"/>
</dbReference>
<proteinExistence type="inferred from homology"/>
<feature type="domain" description="AMP-binding enzyme C-terminal" evidence="4">
    <location>
        <begin position="472"/>
        <end position="549"/>
    </location>
</feature>
<organism evidence="5 6">
    <name type="scientific">Phenylobacterium haematophilum</name>
    <dbReference type="NCBI Taxonomy" id="98513"/>
    <lineage>
        <taxon>Bacteria</taxon>
        <taxon>Pseudomonadati</taxon>
        <taxon>Pseudomonadota</taxon>
        <taxon>Alphaproteobacteria</taxon>
        <taxon>Caulobacterales</taxon>
        <taxon>Caulobacteraceae</taxon>
        <taxon>Phenylobacterium</taxon>
    </lineage>
</organism>
<dbReference type="GO" id="GO:0031956">
    <property type="term" value="F:medium-chain fatty acid-CoA ligase activity"/>
    <property type="evidence" value="ECO:0007669"/>
    <property type="project" value="TreeGrafter"/>
</dbReference>
<keyword evidence="2 5" id="KW-0436">Ligase</keyword>
<dbReference type="Gene3D" id="3.30.300.30">
    <property type="match status" value="1"/>
</dbReference>
<evidence type="ECO:0000259" key="4">
    <source>
        <dbReference type="Pfam" id="PF13193"/>
    </source>
</evidence>
<evidence type="ECO:0000259" key="3">
    <source>
        <dbReference type="Pfam" id="PF00501"/>
    </source>
</evidence>